<protein>
    <submittedName>
        <fullName evidence="4">SNW domain-containing protein 1</fullName>
    </submittedName>
</protein>
<comment type="caution">
    <text evidence="4">The sequence shown here is derived from an EMBL/GenBank/DDBJ whole genome shotgun (WGS) entry which is preliminary data.</text>
</comment>
<dbReference type="InterPro" id="IPR017862">
    <property type="entry name" value="SKI-int_prot_SKIP"/>
</dbReference>
<dbReference type="GO" id="GO:0005681">
    <property type="term" value="C:spliceosomal complex"/>
    <property type="evidence" value="ECO:0007669"/>
    <property type="project" value="InterPro"/>
</dbReference>
<feature type="compositionally biased region" description="Basic and acidic residues" evidence="2">
    <location>
        <begin position="293"/>
        <end position="313"/>
    </location>
</feature>
<evidence type="ECO:0000259" key="3">
    <source>
        <dbReference type="Pfam" id="PF02731"/>
    </source>
</evidence>
<dbReference type="AlphaFoldDB" id="A0AAN8WQY1"/>
<feature type="region of interest" description="Disordered" evidence="2">
    <location>
        <begin position="461"/>
        <end position="485"/>
    </location>
</feature>
<comment type="similarity">
    <text evidence="1">Belongs to the SNW family.</text>
</comment>
<feature type="region of interest" description="Disordered" evidence="2">
    <location>
        <begin position="277"/>
        <end position="325"/>
    </location>
</feature>
<evidence type="ECO:0000256" key="1">
    <source>
        <dbReference type="ARBA" id="ARBA00010197"/>
    </source>
</evidence>
<evidence type="ECO:0000313" key="5">
    <source>
        <dbReference type="Proteomes" id="UP001381693"/>
    </source>
</evidence>
<organism evidence="4 5">
    <name type="scientific">Halocaridina rubra</name>
    <name type="common">Hawaiian red shrimp</name>
    <dbReference type="NCBI Taxonomy" id="373956"/>
    <lineage>
        <taxon>Eukaryota</taxon>
        <taxon>Metazoa</taxon>
        <taxon>Ecdysozoa</taxon>
        <taxon>Arthropoda</taxon>
        <taxon>Crustacea</taxon>
        <taxon>Multicrustacea</taxon>
        <taxon>Malacostraca</taxon>
        <taxon>Eumalacostraca</taxon>
        <taxon>Eucarida</taxon>
        <taxon>Decapoda</taxon>
        <taxon>Pleocyemata</taxon>
        <taxon>Caridea</taxon>
        <taxon>Atyoidea</taxon>
        <taxon>Atyidae</taxon>
        <taxon>Halocaridina</taxon>
    </lineage>
</organism>
<reference evidence="4 5" key="1">
    <citation type="submission" date="2023-11" db="EMBL/GenBank/DDBJ databases">
        <title>Halocaridina rubra genome assembly.</title>
        <authorList>
            <person name="Smith C."/>
        </authorList>
    </citation>
    <scope>NUCLEOTIDE SEQUENCE [LARGE SCALE GENOMIC DNA]</scope>
    <source>
        <strain evidence="4">EP-1</strain>
        <tissue evidence="4">Whole</tissue>
    </source>
</reference>
<evidence type="ECO:0000256" key="2">
    <source>
        <dbReference type="SAM" id="MobiDB-lite"/>
    </source>
</evidence>
<evidence type="ECO:0000313" key="4">
    <source>
        <dbReference type="EMBL" id="KAK7069467.1"/>
    </source>
</evidence>
<feature type="domain" description="SKI-interacting protein SKIP SNW" evidence="3">
    <location>
        <begin position="109"/>
        <end position="280"/>
    </location>
</feature>
<dbReference type="EMBL" id="JAXCGZ010016361">
    <property type="protein sequence ID" value="KAK7069467.1"/>
    <property type="molecule type" value="Genomic_DNA"/>
</dbReference>
<accession>A0AAN8WQY1</accession>
<dbReference type="InterPro" id="IPR004015">
    <property type="entry name" value="SKI-int_prot_SKIP_SNW-dom"/>
</dbReference>
<dbReference type="Proteomes" id="UP001381693">
    <property type="component" value="Unassembled WGS sequence"/>
</dbReference>
<dbReference type="Pfam" id="PF02731">
    <property type="entry name" value="SKIP_SNW"/>
    <property type="match status" value="1"/>
</dbReference>
<dbReference type="GO" id="GO:0000398">
    <property type="term" value="P:mRNA splicing, via spliceosome"/>
    <property type="evidence" value="ECO:0007669"/>
    <property type="project" value="InterPro"/>
</dbReference>
<dbReference type="PANTHER" id="PTHR12096">
    <property type="entry name" value="NUCLEAR PROTEIN SKIP-RELATED"/>
    <property type="match status" value="1"/>
</dbReference>
<feature type="compositionally biased region" description="Basic and acidic residues" evidence="2">
    <location>
        <begin position="461"/>
        <end position="479"/>
    </location>
</feature>
<name>A0AAN8WQY1_HALRR</name>
<feature type="region of interest" description="Disordered" evidence="2">
    <location>
        <begin position="420"/>
        <end position="447"/>
    </location>
</feature>
<feature type="region of interest" description="Disordered" evidence="2">
    <location>
        <begin position="138"/>
        <end position="167"/>
    </location>
</feature>
<proteinExistence type="inferred from homology"/>
<keyword evidence="5" id="KW-1185">Reference proteome</keyword>
<sequence>MGKGSGNGGGGGSGSTSNALAVQLDEKGKVKYDVLARQGHGKDKIVYSKLTDLLPSAVTSEDDPELQRPSLEELEDTTEKTRLALEKLTQGKISSAMPVRCAEKQAPAQYIRYTPSQQGVSFNSGATQRVIRMVEQPKDPMEPPKFKINKKVPRGPPSPPAPVMHSPTRKKCYIADFSYFSQVTVKEQQEWRIPPCVSNWKNAKGYTIPLDKRLAADGRGLQSVHINEKFAKLAEALYIADRKAREQVEMRAQLEKKMAQKEKVRKEESLKVLAKKAREEHAGLRPATTTADDAEKEREKLRLDRARDRKRENAIANSNAERRGKLANRERDVTEQIALGLPQKTAGGGEAQFDQRLFNQSRGMDSGFGDDEAYNVYDRPWRETGNLGSNIYRPTRAAENEYAADLDQLLSTARFVPDRGFSGADASASRSGPVEFQRSGVGDEKDEDDLFGVIGLLSEAKKATKRNPEGDDRGRDDRDKRRKRE</sequence>
<feature type="region of interest" description="Disordered" evidence="2">
    <location>
        <begin position="57"/>
        <end position="77"/>
    </location>
</feature>
<gene>
    <name evidence="4" type="primary">SNW1</name>
    <name evidence="4" type="ORF">SK128_000523</name>
</gene>